<dbReference type="Proteomes" id="UP001626550">
    <property type="component" value="Unassembled WGS sequence"/>
</dbReference>
<evidence type="ECO:0000313" key="2">
    <source>
        <dbReference type="Proteomes" id="UP001626550"/>
    </source>
</evidence>
<comment type="caution">
    <text evidence="1">The sequence shown here is derived from an EMBL/GenBank/DDBJ whole genome shotgun (WGS) entry which is preliminary data.</text>
</comment>
<evidence type="ECO:0000313" key="1">
    <source>
        <dbReference type="EMBL" id="KAL3309909.1"/>
    </source>
</evidence>
<organism evidence="1 2">
    <name type="scientific">Cichlidogyrus casuarinus</name>
    <dbReference type="NCBI Taxonomy" id="1844966"/>
    <lineage>
        <taxon>Eukaryota</taxon>
        <taxon>Metazoa</taxon>
        <taxon>Spiralia</taxon>
        <taxon>Lophotrochozoa</taxon>
        <taxon>Platyhelminthes</taxon>
        <taxon>Monogenea</taxon>
        <taxon>Monopisthocotylea</taxon>
        <taxon>Dactylogyridea</taxon>
        <taxon>Ancyrocephalidae</taxon>
        <taxon>Cichlidogyrus</taxon>
    </lineage>
</organism>
<keyword evidence="2" id="KW-1185">Reference proteome</keyword>
<gene>
    <name evidence="1" type="ORF">Ciccas_011536</name>
</gene>
<accession>A0ABD2PRL9</accession>
<sequence>MNDLFAVLVRDLMIVLNRRYGISLSREDSPVYILPPEDGQDNKNLYNVSAAHVFPKSKIEPDVLFIHAKLKPQNIRKFTLLSIRDIDGTERLSLSFEKKKPVAGGASGVGKFVFRPLGRDKADVITYMFPWMEQEMWNLGVEITEDSVKFYRECFGKDNETYWHAVSDLDFMSSILFTNGSALYLLNSGDPQLPDYFQLSIDGKMINVI</sequence>
<protein>
    <submittedName>
        <fullName evidence="1">Uncharacterized protein</fullName>
    </submittedName>
</protein>
<proteinExistence type="predicted"/>
<dbReference type="EMBL" id="JBJKFK010003437">
    <property type="protein sequence ID" value="KAL3309909.1"/>
    <property type="molecule type" value="Genomic_DNA"/>
</dbReference>
<dbReference type="AlphaFoldDB" id="A0ABD2PRL9"/>
<name>A0ABD2PRL9_9PLAT</name>
<reference evidence="1 2" key="1">
    <citation type="submission" date="2024-11" db="EMBL/GenBank/DDBJ databases">
        <title>Adaptive evolution of stress response genes in parasites aligns with host niche diversity.</title>
        <authorList>
            <person name="Hahn C."/>
            <person name="Resl P."/>
        </authorList>
    </citation>
    <scope>NUCLEOTIDE SEQUENCE [LARGE SCALE GENOMIC DNA]</scope>
    <source>
        <strain evidence="1">EGGRZ-B1_66</strain>
        <tissue evidence="1">Body</tissue>
    </source>
</reference>